<keyword evidence="1" id="KW-0472">Membrane</keyword>
<evidence type="ECO:0000313" key="2">
    <source>
        <dbReference type="EMBL" id="PRY95659.1"/>
    </source>
</evidence>
<dbReference type="AlphaFoldDB" id="A0A2T0X9Q3"/>
<dbReference type="Proteomes" id="UP000238801">
    <property type="component" value="Unassembled WGS sequence"/>
</dbReference>
<organism evidence="2 3">
    <name type="scientific">Hasllibacter halocynthiae</name>
    <dbReference type="NCBI Taxonomy" id="595589"/>
    <lineage>
        <taxon>Bacteria</taxon>
        <taxon>Pseudomonadati</taxon>
        <taxon>Pseudomonadota</taxon>
        <taxon>Alphaproteobacteria</taxon>
        <taxon>Rhodobacterales</taxon>
        <taxon>Roseobacteraceae</taxon>
        <taxon>Hasllibacter</taxon>
    </lineage>
</organism>
<keyword evidence="1" id="KW-1133">Transmembrane helix</keyword>
<dbReference type="OrthoDB" id="7745954at2"/>
<feature type="transmembrane region" description="Helical" evidence="1">
    <location>
        <begin position="38"/>
        <end position="57"/>
    </location>
</feature>
<gene>
    <name evidence="2" type="ORF">BCF33_1281</name>
</gene>
<dbReference type="EMBL" id="PVTT01000001">
    <property type="protein sequence ID" value="PRY95659.1"/>
    <property type="molecule type" value="Genomic_DNA"/>
</dbReference>
<reference evidence="2 3" key="1">
    <citation type="submission" date="2018-03" db="EMBL/GenBank/DDBJ databases">
        <title>Genomic Encyclopedia of Archaeal and Bacterial Type Strains, Phase II (KMG-II): from individual species to whole genera.</title>
        <authorList>
            <person name="Goeker M."/>
        </authorList>
    </citation>
    <scope>NUCLEOTIDE SEQUENCE [LARGE SCALE GENOMIC DNA]</scope>
    <source>
        <strain evidence="2 3">DSM 29318</strain>
    </source>
</reference>
<keyword evidence="1" id="KW-0812">Transmembrane</keyword>
<protein>
    <submittedName>
        <fullName evidence="2">Uncharacterized protein</fullName>
    </submittedName>
</protein>
<accession>A0A2T0X9Q3</accession>
<evidence type="ECO:0000256" key="1">
    <source>
        <dbReference type="SAM" id="Phobius"/>
    </source>
</evidence>
<feature type="transmembrane region" description="Helical" evidence="1">
    <location>
        <begin position="12"/>
        <end position="32"/>
    </location>
</feature>
<comment type="caution">
    <text evidence="2">The sequence shown here is derived from an EMBL/GenBank/DDBJ whole genome shotgun (WGS) entry which is preliminary data.</text>
</comment>
<name>A0A2T0X9Q3_9RHOB</name>
<keyword evidence="3" id="KW-1185">Reference proteome</keyword>
<proteinExistence type="predicted"/>
<dbReference type="RefSeq" id="WP_106160016.1">
    <property type="nucleotide sequence ID" value="NZ_PVTT01000001.1"/>
</dbReference>
<evidence type="ECO:0000313" key="3">
    <source>
        <dbReference type="Proteomes" id="UP000238801"/>
    </source>
</evidence>
<sequence>MSARVALLRTFVVWVIVWPLVTLGLFVLQTAWPDLPMPARTLVLTALLVPAISLIIAPQVARRVS</sequence>